<name>K1YN85_9BACT</name>
<sequence length="319" mass="38038">MCKLNIYSLKTLSERSWISRDFLLSCSDGSGRFRKKFFSDHKNSKITDDITTCKYIRVVKYGSQMQKFHKWINWELKRFDSKLPLTIYGWVEEKSTIDAISIHIRGVPFVFIKSDLSRFFESIPKEQIFSLFCGKFNCDKIVAEVISNSITFPQWPLGSKGELFLARWLHVSSRIAVWSALNFFKDLCYFFQKKYKKYKPKISYYVDDIGISLVTTDQIIIDEFMADLVWFVWQIHKNSDFLNLHPDKTNCTIIKDNNDFVEYLWGKIYMNRKDISNKTTEKTKQLYFLYKKAKTIEEKNFYAKRLTPLRSYKKRMRSS</sequence>
<accession>K1YN85</accession>
<reference evidence="1" key="1">
    <citation type="journal article" date="2012" name="Science">
        <title>Fermentation, hydrogen, and sulfur metabolism in multiple uncultivated bacterial phyla.</title>
        <authorList>
            <person name="Wrighton K.C."/>
            <person name="Thomas B.C."/>
            <person name="Sharon I."/>
            <person name="Miller C.S."/>
            <person name="Castelle C.J."/>
            <person name="VerBerkmoes N.C."/>
            <person name="Wilkins M.J."/>
            <person name="Hettich R.L."/>
            <person name="Lipton M.S."/>
            <person name="Williams K.H."/>
            <person name="Long P.E."/>
            <person name="Banfield J.F."/>
        </authorList>
    </citation>
    <scope>NUCLEOTIDE SEQUENCE [LARGE SCALE GENOMIC DNA]</scope>
</reference>
<protein>
    <recommendedName>
        <fullName evidence="2">Reverse transcriptase domain-containing protein</fullName>
    </recommendedName>
</protein>
<comment type="caution">
    <text evidence="1">The sequence shown here is derived from an EMBL/GenBank/DDBJ whole genome shotgun (WGS) entry which is preliminary data.</text>
</comment>
<dbReference type="EMBL" id="AMFJ01028863">
    <property type="protein sequence ID" value="EKD44430.1"/>
    <property type="molecule type" value="Genomic_DNA"/>
</dbReference>
<evidence type="ECO:0000313" key="1">
    <source>
        <dbReference type="EMBL" id="EKD44430.1"/>
    </source>
</evidence>
<proteinExistence type="predicted"/>
<dbReference type="AlphaFoldDB" id="K1YN85"/>
<organism evidence="1">
    <name type="scientific">uncultured bacterium</name>
    <name type="common">gcode 4</name>
    <dbReference type="NCBI Taxonomy" id="1234023"/>
    <lineage>
        <taxon>Bacteria</taxon>
        <taxon>environmental samples</taxon>
    </lineage>
</organism>
<evidence type="ECO:0008006" key="2">
    <source>
        <dbReference type="Google" id="ProtNLM"/>
    </source>
</evidence>
<gene>
    <name evidence="1" type="ORF">ACD_71C00132G0002</name>
</gene>